<dbReference type="Pfam" id="PF06687">
    <property type="entry name" value="SUR7"/>
    <property type="match status" value="1"/>
</dbReference>
<protein>
    <submittedName>
        <fullName evidence="1">Uncharacterized protein</fullName>
    </submittedName>
</protein>
<gene>
    <name evidence="1" type="ORF">K435DRAFT_310718</name>
</gene>
<organism evidence="1 2">
    <name type="scientific">Dendrothele bispora (strain CBS 962.96)</name>
    <dbReference type="NCBI Taxonomy" id="1314807"/>
    <lineage>
        <taxon>Eukaryota</taxon>
        <taxon>Fungi</taxon>
        <taxon>Dikarya</taxon>
        <taxon>Basidiomycota</taxon>
        <taxon>Agaricomycotina</taxon>
        <taxon>Agaricomycetes</taxon>
        <taxon>Agaricomycetidae</taxon>
        <taxon>Agaricales</taxon>
        <taxon>Agaricales incertae sedis</taxon>
        <taxon>Dendrothele</taxon>
    </lineage>
</organism>
<evidence type="ECO:0000313" key="1">
    <source>
        <dbReference type="EMBL" id="THV03061.1"/>
    </source>
</evidence>
<dbReference type="Proteomes" id="UP000297245">
    <property type="component" value="Unassembled WGS sequence"/>
</dbReference>
<reference evidence="1 2" key="1">
    <citation type="journal article" date="2019" name="Nat. Ecol. Evol.">
        <title>Megaphylogeny resolves global patterns of mushroom evolution.</title>
        <authorList>
            <person name="Varga T."/>
            <person name="Krizsan K."/>
            <person name="Foldi C."/>
            <person name="Dima B."/>
            <person name="Sanchez-Garcia M."/>
            <person name="Sanchez-Ramirez S."/>
            <person name="Szollosi G.J."/>
            <person name="Szarkandi J.G."/>
            <person name="Papp V."/>
            <person name="Albert L."/>
            <person name="Andreopoulos W."/>
            <person name="Angelini C."/>
            <person name="Antonin V."/>
            <person name="Barry K.W."/>
            <person name="Bougher N.L."/>
            <person name="Buchanan P."/>
            <person name="Buyck B."/>
            <person name="Bense V."/>
            <person name="Catcheside P."/>
            <person name="Chovatia M."/>
            <person name="Cooper J."/>
            <person name="Damon W."/>
            <person name="Desjardin D."/>
            <person name="Finy P."/>
            <person name="Geml J."/>
            <person name="Haridas S."/>
            <person name="Hughes K."/>
            <person name="Justo A."/>
            <person name="Karasinski D."/>
            <person name="Kautmanova I."/>
            <person name="Kiss B."/>
            <person name="Kocsube S."/>
            <person name="Kotiranta H."/>
            <person name="LaButti K.M."/>
            <person name="Lechner B.E."/>
            <person name="Liimatainen K."/>
            <person name="Lipzen A."/>
            <person name="Lukacs Z."/>
            <person name="Mihaltcheva S."/>
            <person name="Morgado L.N."/>
            <person name="Niskanen T."/>
            <person name="Noordeloos M.E."/>
            <person name="Ohm R.A."/>
            <person name="Ortiz-Santana B."/>
            <person name="Ovrebo C."/>
            <person name="Racz N."/>
            <person name="Riley R."/>
            <person name="Savchenko A."/>
            <person name="Shiryaev A."/>
            <person name="Soop K."/>
            <person name="Spirin V."/>
            <person name="Szebenyi C."/>
            <person name="Tomsovsky M."/>
            <person name="Tulloss R.E."/>
            <person name="Uehling J."/>
            <person name="Grigoriev I.V."/>
            <person name="Vagvolgyi C."/>
            <person name="Papp T."/>
            <person name="Martin F.M."/>
            <person name="Miettinen O."/>
            <person name="Hibbett D.S."/>
            <person name="Nagy L.G."/>
        </authorList>
    </citation>
    <scope>NUCLEOTIDE SEQUENCE [LARGE SCALE GENOMIC DNA]</scope>
    <source>
        <strain evidence="1 2">CBS 962.96</strain>
    </source>
</reference>
<evidence type="ECO:0000313" key="2">
    <source>
        <dbReference type="Proteomes" id="UP000297245"/>
    </source>
</evidence>
<proteinExistence type="predicted"/>
<sequence>MARNSKASGLTLRSSQAASLLIVATLVFLLFVLSLVSVISEPLDLALDLMHIGFTNLGLTGDTSASFVKELRIGIWGYCFTSVATNTSSCIRESPGYRLVMTDIMASDVTIAGPTLSRSLLLHPIRKRSTVFVPAITHLIL</sequence>
<dbReference type="InterPro" id="IPR009571">
    <property type="entry name" value="SUR7/Rim9-like_fungi"/>
</dbReference>
<accession>A0A4S8MKE0</accession>
<dbReference type="GO" id="GO:0005886">
    <property type="term" value="C:plasma membrane"/>
    <property type="evidence" value="ECO:0007669"/>
    <property type="project" value="InterPro"/>
</dbReference>
<dbReference type="EMBL" id="ML179071">
    <property type="protein sequence ID" value="THV03061.1"/>
    <property type="molecule type" value="Genomic_DNA"/>
</dbReference>
<dbReference type="AlphaFoldDB" id="A0A4S8MKE0"/>
<name>A0A4S8MKE0_DENBC</name>
<keyword evidence="2" id="KW-1185">Reference proteome</keyword>